<dbReference type="EMBL" id="PXVD01000019">
    <property type="protein sequence ID" value="MDJ1372030.1"/>
    <property type="molecule type" value="Genomic_DNA"/>
</dbReference>
<dbReference type="Proteomes" id="UP001170379">
    <property type="component" value="Unassembled WGS sequence"/>
</dbReference>
<dbReference type="Gene3D" id="3.40.50.1240">
    <property type="entry name" value="Phosphoglycerate mutase-like"/>
    <property type="match status" value="1"/>
</dbReference>
<evidence type="ECO:0000313" key="4">
    <source>
        <dbReference type="Proteomes" id="UP001170379"/>
    </source>
</evidence>
<reference evidence="3" key="1">
    <citation type="submission" date="2018-03" db="EMBL/GenBank/DDBJ databases">
        <authorList>
            <person name="Nunes O.C."/>
            <person name="Lopes A.R."/>
            <person name="Froufe H."/>
            <person name="Munoz-Merida A."/>
            <person name="Barroso C."/>
            <person name="Egas C."/>
        </authorList>
    </citation>
    <scope>NUCLEOTIDE SEQUENCE</scope>
    <source>
        <strain evidence="3">ON4</strain>
    </source>
</reference>
<dbReference type="SUPFAM" id="SSF53254">
    <property type="entry name" value="Phosphoglycerate mutase-like"/>
    <property type="match status" value="1"/>
</dbReference>
<name>A0ABT7CA96_9MICO</name>
<keyword evidence="1" id="KW-0324">Glycolysis</keyword>
<dbReference type="PANTHER" id="PTHR48100">
    <property type="entry name" value="BROAD-SPECIFICITY PHOSPHATASE YOR283W-RELATED"/>
    <property type="match status" value="1"/>
</dbReference>
<dbReference type="PROSITE" id="PS00175">
    <property type="entry name" value="PG_MUTASE"/>
    <property type="match status" value="1"/>
</dbReference>
<dbReference type="PANTHER" id="PTHR48100:SF1">
    <property type="entry name" value="HISTIDINE PHOSPHATASE FAMILY PROTEIN-RELATED"/>
    <property type="match status" value="1"/>
</dbReference>
<dbReference type="CDD" id="cd07067">
    <property type="entry name" value="HP_PGM_like"/>
    <property type="match status" value="1"/>
</dbReference>
<dbReference type="InterPro" id="IPR029033">
    <property type="entry name" value="His_PPase_superfam"/>
</dbReference>
<comment type="caution">
    <text evidence="3">The sequence shown here is derived from an EMBL/GenBank/DDBJ whole genome shotgun (WGS) entry which is preliminary data.</text>
</comment>
<dbReference type="InterPro" id="IPR013078">
    <property type="entry name" value="His_Pase_superF_clade-1"/>
</dbReference>
<sequence>MRIGLIRHGETDWNAQMKLQGTTDIPLNERGVEQAEDAARLLRGSDWTRIVASPLGRARHTAEIIAAALGLEPPILIPELVERSFGVLEGEHVYRVDGSRTAIDHPSVETVDATLTRAFAAFDSIAAQFPNENVLALTHGSVIRLALDQLLEWRAPHISNVALSVLESNPDSVLGYTVRSANGYPVYPQ</sequence>
<organism evidence="3 4">
    <name type="scientific">Gulosibacter molinativorax</name>
    <dbReference type="NCBI Taxonomy" id="256821"/>
    <lineage>
        <taxon>Bacteria</taxon>
        <taxon>Bacillati</taxon>
        <taxon>Actinomycetota</taxon>
        <taxon>Actinomycetes</taxon>
        <taxon>Micrococcales</taxon>
        <taxon>Microbacteriaceae</taxon>
        <taxon>Gulosibacter</taxon>
    </lineage>
</organism>
<evidence type="ECO:0000256" key="1">
    <source>
        <dbReference type="ARBA" id="ARBA00023152"/>
    </source>
</evidence>
<dbReference type="InterPro" id="IPR050275">
    <property type="entry name" value="PGM_Phosphatase"/>
</dbReference>
<dbReference type="InterPro" id="IPR001345">
    <property type="entry name" value="PG/BPGM_mutase_AS"/>
</dbReference>
<dbReference type="Pfam" id="PF00300">
    <property type="entry name" value="His_Phos_1"/>
    <property type="match status" value="1"/>
</dbReference>
<evidence type="ECO:0000313" key="3">
    <source>
        <dbReference type="EMBL" id="MDJ1372030.1"/>
    </source>
</evidence>
<evidence type="ECO:0000256" key="2">
    <source>
        <dbReference type="ARBA" id="ARBA00023235"/>
    </source>
</evidence>
<dbReference type="RefSeq" id="WP_026937288.1">
    <property type="nucleotide sequence ID" value="NZ_CP028426.1"/>
</dbReference>
<keyword evidence="4" id="KW-1185">Reference proteome</keyword>
<dbReference type="SMART" id="SM00855">
    <property type="entry name" value="PGAM"/>
    <property type="match status" value="1"/>
</dbReference>
<proteinExistence type="predicted"/>
<protein>
    <submittedName>
        <fullName evidence="3">Histidine phosphatase family protein</fullName>
    </submittedName>
</protein>
<accession>A0ABT7CA96</accession>
<gene>
    <name evidence="3" type="ORF">C7K25_11730</name>
</gene>
<keyword evidence="2" id="KW-0413">Isomerase</keyword>
<reference evidence="3" key="2">
    <citation type="journal article" date="2022" name="Sci. Rep.">
        <title>In silico prediction of the enzymes involved in the degradation of the herbicide molinate by Gulosibacter molinativorax ON4T.</title>
        <authorList>
            <person name="Lopes A.R."/>
            <person name="Bunin E."/>
            <person name="Viana A.T."/>
            <person name="Froufe H."/>
            <person name="Munoz-Merida A."/>
            <person name="Pinho D."/>
            <person name="Figueiredo J."/>
            <person name="Barroso C."/>
            <person name="Vaz-Moreira I."/>
            <person name="Bellanger X."/>
            <person name="Egas C."/>
            <person name="Nunes O.C."/>
        </authorList>
    </citation>
    <scope>NUCLEOTIDE SEQUENCE</scope>
    <source>
        <strain evidence="3">ON4</strain>
    </source>
</reference>